<gene>
    <name evidence="3" type="ORF">ATM17_08390</name>
</gene>
<keyword evidence="1" id="KW-0479">Metal-binding</keyword>
<dbReference type="CDD" id="cd07010">
    <property type="entry name" value="cupin_PMI_type_I_N_bac"/>
    <property type="match status" value="1"/>
</dbReference>
<dbReference type="InterPro" id="IPR014710">
    <property type="entry name" value="RmlC-like_jellyroll"/>
</dbReference>
<keyword evidence="4" id="KW-1185">Reference proteome</keyword>
<accession>A0AAC8YZA5</accession>
<keyword evidence="2" id="KW-0862">Zinc</keyword>
<evidence type="ECO:0000313" key="3">
    <source>
        <dbReference type="EMBL" id="AMU89055.1"/>
    </source>
</evidence>
<proteinExistence type="predicted"/>
<reference evidence="3 4" key="2">
    <citation type="journal article" date="2016" name="Genome Announc.">
        <title>Complete Genome Sequence of Sphingopyxis macrogoltabida Strain 203N (NBRC 111659), a Polyethylene Glycol Degrader.</title>
        <authorList>
            <person name="Ohtsubo Y."/>
            <person name="Nonoyama S."/>
            <person name="Nagata Y."/>
            <person name="Numata M."/>
            <person name="Tsuchikane K."/>
            <person name="Hosoyama A."/>
            <person name="Yamazoe A."/>
            <person name="Tsuda M."/>
            <person name="Fujita N."/>
            <person name="Kawai F."/>
        </authorList>
    </citation>
    <scope>NUCLEOTIDE SEQUENCE [LARGE SCALE GENOMIC DNA]</scope>
    <source>
        <strain evidence="3 4">203N</strain>
    </source>
</reference>
<evidence type="ECO:0000313" key="4">
    <source>
        <dbReference type="Proteomes" id="UP000076088"/>
    </source>
</evidence>
<evidence type="ECO:0000256" key="1">
    <source>
        <dbReference type="ARBA" id="ARBA00022723"/>
    </source>
</evidence>
<dbReference type="InterPro" id="IPR051804">
    <property type="entry name" value="Carb_Metab_Reg_Kinase/Isom"/>
</dbReference>
<dbReference type="PANTHER" id="PTHR42742">
    <property type="entry name" value="TRANSCRIPTIONAL REPRESSOR MPRA"/>
    <property type="match status" value="1"/>
</dbReference>
<dbReference type="AlphaFoldDB" id="A0AAC8YZA5"/>
<dbReference type="EMBL" id="CP013344">
    <property type="protein sequence ID" value="AMU89055.1"/>
    <property type="molecule type" value="Genomic_DNA"/>
</dbReference>
<protein>
    <recommendedName>
        <fullName evidence="5">Mannose-6-phosphate isomerase</fullName>
    </recommendedName>
</protein>
<dbReference type="SUPFAM" id="SSF51182">
    <property type="entry name" value="RmlC-like cupins"/>
    <property type="match status" value="1"/>
</dbReference>
<dbReference type="GO" id="GO:0046872">
    <property type="term" value="F:metal ion binding"/>
    <property type="evidence" value="ECO:0007669"/>
    <property type="project" value="UniProtKB-KW"/>
</dbReference>
<reference evidence="4" key="1">
    <citation type="submission" date="2015-11" db="EMBL/GenBank/DDBJ databases">
        <title>Complete genome sequence of a polyethylene-glycol degrader Sphingopyxis macrogoltabida 203N (NBRC 111659).</title>
        <authorList>
            <person name="Yoshiyuki O."/>
            <person name="Shouta N."/>
            <person name="Nagata Y."/>
            <person name="Numata M."/>
            <person name="Tsuchikane K."/>
            <person name="Hosoyama A."/>
            <person name="Yamazoe A."/>
            <person name="Tsuda M."/>
            <person name="Fujita N."/>
            <person name="Kawai F."/>
        </authorList>
    </citation>
    <scope>NUCLEOTIDE SEQUENCE [LARGE SCALE GENOMIC DNA]</scope>
    <source>
        <strain evidence="4">203N</strain>
    </source>
</reference>
<sequence length="271" mass="29524">MDVTMKAQKLDTIRVEKPWGVDRLPPPFDARTGGRVGEIWFRPPQSNPLLVKYIFTSERLSIQVHPDDRQAQARGLSAGKEECWYILDAEPDAVLGIGTLRALGERELADTARSGAIEALMEWHPVRANMFIHIPPGTVHAIGAGVTLVEIQQNVDVTYRLYDYGRPRELHLADGTAVAMAAPMSRDLCRQVDIAESALLLDSRHLVVAHLNANDLSPLADVRDGAMIVPLSGTVKADGVTAQAGECLWAEDVATIEAGAGARFLAGWHKP</sequence>
<evidence type="ECO:0008006" key="5">
    <source>
        <dbReference type="Google" id="ProtNLM"/>
    </source>
</evidence>
<evidence type="ECO:0000256" key="2">
    <source>
        <dbReference type="ARBA" id="ARBA00022833"/>
    </source>
</evidence>
<dbReference type="InterPro" id="IPR011051">
    <property type="entry name" value="RmlC_Cupin_sf"/>
</dbReference>
<dbReference type="PANTHER" id="PTHR42742:SF3">
    <property type="entry name" value="FRUCTOKINASE"/>
    <property type="match status" value="1"/>
</dbReference>
<dbReference type="Proteomes" id="UP000076088">
    <property type="component" value="Chromosome"/>
</dbReference>
<organism evidence="3 4">
    <name type="scientific">Sphingopyxis macrogoltabida</name>
    <name type="common">Sphingomonas macrogoltabidus</name>
    <dbReference type="NCBI Taxonomy" id="33050"/>
    <lineage>
        <taxon>Bacteria</taxon>
        <taxon>Pseudomonadati</taxon>
        <taxon>Pseudomonadota</taxon>
        <taxon>Alphaproteobacteria</taxon>
        <taxon>Sphingomonadales</taxon>
        <taxon>Sphingomonadaceae</taxon>
        <taxon>Sphingopyxis</taxon>
    </lineage>
</organism>
<dbReference type="Gene3D" id="2.60.120.10">
    <property type="entry name" value="Jelly Rolls"/>
    <property type="match status" value="1"/>
</dbReference>
<name>A0AAC8YZA5_SPHMC</name>